<dbReference type="InterPro" id="IPR050231">
    <property type="entry name" value="Iron_ascorbate_oxido_reductase"/>
</dbReference>
<name>A0A0D6EKT3_SPOSA</name>
<gene>
    <name evidence="3" type="primary">SPOSA6832_02214</name>
</gene>
<dbReference type="InterPro" id="IPR026992">
    <property type="entry name" value="DIOX_N"/>
</dbReference>
<dbReference type="Pfam" id="PF14226">
    <property type="entry name" value="DIOX_N"/>
    <property type="match status" value="1"/>
</dbReference>
<organism evidence="3 4">
    <name type="scientific">Sporidiobolus salmonicolor</name>
    <name type="common">Yeast-like fungus</name>
    <name type="synonym">Sporobolomyces salmonicolor</name>
    <dbReference type="NCBI Taxonomy" id="5005"/>
    <lineage>
        <taxon>Eukaryota</taxon>
        <taxon>Fungi</taxon>
        <taxon>Dikarya</taxon>
        <taxon>Basidiomycota</taxon>
        <taxon>Pucciniomycotina</taxon>
        <taxon>Microbotryomycetes</taxon>
        <taxon>Sporidiobolales</taxon>
        <taxon>Sporidiobolaceae</taxon>
        <taxon>Sporobolomyces</taxon>
    </lineage>
</organism>
<dbReference type="Pfam" id="PF03171">
    <property type="entry name" value="2OG-FeII_Oxy"/>
    <property type="match status" value="1"/>
</dbReference>
<dbReference type="GO" id="GO:0016491">
    <property type="term" value="F:oxidoreductase activity"/>
    <property type="evidence" value="ECO:0007669"/>
    <property type="project" value="UniProtKB-KW"/>
</dbReference>
<dbReference type="PANTHER" id="PTHR47990">
    <property type="entry name" value="2-OXOGLUTARATE (2OG) AND FE(II)-DEPENDENT OXYGENASE SUPERFAMILY PROTEIN-RELATED"/>
    <property type="match status" value="1"/>
</dbReference>
<keyword evidence="1" id="KW-0560">Oxidoreductase</keyword>
<dbReference type="GO" id="GO:0046872">
    <property type="term" value="F:metal ion binding"/>
    <property type="evidence" value="ECO:0007669"/>
    <property type="project" value="UniProtKB-KW"/>
</dbReference>
<accession>A0A0D6EKT3</accession>
<comment type="similarity">
    <text evidence="1">Belongs to the iron/ascorbate-dependent oxidoreductase family.</text>
</comment>
<dbReference type="PROSITE" id="PS51471">
    <property type="entry name" value="FE2OG_OXY"/>
    <property type="match status" value="1"/>
</dbReference>
<dbReference type="SUPFAM" id="SSF51197">
    <property type="entry name" value="Clavaminate synthase-like"/>
    <property type="match status" value="1"/>
</dbReference>
<evidence type="ECO:0000313" key="3">
    <source>
        <dbReference type="EMBL" id="CEQ40599.1"/>
    </source>
</evidence>
<sequence>MPSSGIVPIIDFAPFLAGSQEAREQTAKELLKACTEVGFLMLRNVDAVISKETVAEAFDVTKRFFDLPFDVKDRLEWECAESNRGYVRQGRERVTQATSAEEIAKLREQAPDYKETFEIGKDYKEGDYDSSFENRWPEKEYPEFRPFANAFFEKCHLLHVEIMRALALAMGLGEHFFDEKVNQKAHNLRLLNYPPIEREKIASGGNRAGSHSDYGTVTLLFQDMVGGLEVQDKQGSFVPASPVPETVVVNVGDLLQRWSNDVLKSTIHRVVLPAGGAESPMTPRRNSIAFFSNPNLHEMIACLPNTGTPKYDPVECEAYLAGRDV</sequence>
<dbReference type="InterPro" id="IPR027443">
    <property type="entry name" value="IPNS-like_sf"/>
</dbReference>
<reference evidence="4" key="1">
    <citation type="submission" date="2015-02" db="EMBL/GenBank/DDBJ databases">
        <authorList>
            <person name="Gon?alves P."/>
        </authorList>
    </citation>
    <scope>NUCLEOTIDE SEQUENCE [LARGE SCALE GENOMIC DNA]</scope>
</reference>
<dbReference type="FunFam" id="2.60.120.330:FF:000038">
    <property type="entry name" value="Si:dkey-10o6.2"/>
    <property type="match status" value="1"/>
</dbReference>
<evidence type="ECO:0000256" key="1">
    <source>
        <dbReference type="RuleBase" id="RU003682"/>
    </source>
</evidence>
<dbReference type="InterPro" id="IPR005123">
    <property type="entry name" value="Oxoglu/Fe-dep_dioxygenase_dom"/>
</dbReference>
<evidence type="ECO:0000259" key="2">
    <source>
        <dbReference type="PROSITE" id="PS51471"/>
    </source>
</evidence>
<proteinExistence type="inferred from homology"/>
<keyword evidence="4" id="KW-1185">Reference proteome</keyword>
<dbReference type="EMBL" id="CENE01000007">
    <property type="protein sequence ID" value="CEQ40599.1"/>
    <property type="molecule type" value="Genomic_DNA"/>
</dbReference>
<dbReference type="InterPro" id="IPR044861">
    <property type="entry name" value="IPNS-like_FE2OG_OXY"/>
</dbReference>
<dbReference type="AlphaFoldDB" id="A0A0D6EKT3"/>
<dbReference type="Gene3D" id="2.60.120.330">
    <property type="entry name" value="B-lactam Antibiotic, Isopenicillin N Synthase, Chain"/>
    <property type="match status" value="1"/>
</dbReference>
<evidence type="ECO:0000313" key="4">
    <source>
        <dbReference type="Proteomes" id="UP000243876"/>
    </source>
</evidence>
<dbReference type="OrthoDB" id="288590at2759"/>
<protein>
    <submittedName>
        <fullName evidence="3">SPOSA6832_02214-mRNA-1:cds</fullName>
    </submittedName>
</protein>
<keyword evidence="1" id="KW-0479">Metal-binding</keyword>
<keyword evidence="1" id="KW-0408">Iron</keyword>
<dbReference type="Proteomes" id="UP000243876">
    <property type="component" value="Unassembled WGS sequence"/>
</dbReference>
<feature type="domain" description="Fe2OG dioxygenase" evidence="2">
    <location>
        <begin position="184"/>
        <end position="294"/>
    </location>
</feature>